<evidence type="ECO:0000313" key="3">
    <source>
        <dbReference type="Proteomes" id="UP000188318"/>
    </source>
</evidence>
<feature type="compositionally biased region" description="Polar residues" evidence="1">
    <location>
        <begin position="39"/>
        <end position="55"/>
    </location>
</feature>
<dbReference type="EMBL" id="KV907495">
    <property type="protein sequence ID" value="OOF99293.1"/>
    <property type="molecule type" value="Genomic_DNA"/>
</dbReference>
<name>A0A1R3RXT0_ASPC5</name>
<dbReference type="Proteomes" id="UP000188318">
    <property type="component" value="Unassembled WGS sequence"/>
</dbReference>
<sequence>MATHQSHHTSLGKVMGWQRSGGMEVSDIGECRRCSTTISYGVDGTRTSNQSTHSYLPSIGR</sequence>
<proteinExistence type="predicted"/>
<reference evidence="3" key="1">
    <citation type="journal article" date="2017" name="Genome Biol.">
        <title>Comparative genomics reveals high biological diversity and specific adaptations in the industrially and medically important fungal genus Aspergillus.</title>
        <authorList>
            <person name="de Vries R.P."/>
            <person name="Riley R."/>
            <person name="Wiebenga A."/>
            <person name="Aguilar-Osorio G."/>
            <person name="Amillis S."/>
            <person name="Uchima C.A."/>
            <person name="Anderluh G."/>
            <person name="Asadollahi M."/>
            <person name="Askin M."/>
            <person name="Barry K."/>
            <person name="Battaglia E."/>
            <person name="Bayram O."/>
            <person name="Benocci T."/>
            <person name="Braus-Stromeyer S.A."/>
            <person name="Caldana C."/>
            <person name="Canovas D."/>
            <person name="Cerqueira G.C."/>
            <person name="Chen F."/>
            <person name="Chen W."/>
            <person name="Choi C."/>
            <person name="Clum A."/>
            <person name="Dos Santos R.A."/>
            <person name="Damasio A.R."/>
            <person name="Diallinas G."/>
            <person name="Emri T."/>
            <person name="Fekete E."/>
            <person name="Flipphi M."/>
            <person name="Freyberg S."/>
            <person name="Gallo A."/>
            <person name="Gournas C."/>
            <person name="Habgood R."/>
            <person name="Hainaut M."/>
            <person name="Harispe M.L."/>
            <person name="Henrissat B."/>
            <person name="Hilden K.S."/>
            <person name="Hope R."/>
            <person name="Hossain A."/>
            <person name="Karabika E."/>
            <person name="Karaffa L."/>
            <person name="Karanyi Z."/>
            <person name="Krasevec N."/>
            <person name="Kuo A."/>
            <person name="Kusch H."/>
            <person name="LaButti K."/>
            <person name="Lagendijk E.L."/>
            <person name="Lapidus A."/>
            <person name="Levasseur A."/>
            <person name="Lindquist E."/>
            <person name="Lipzen A."/>
            <person name="Logrieco A.F."/>
            <person name="MacCabe A."/>
            <person name="Maekelae M.R."/>
            <person name="Malavazi I."/>
            <person name="Melin P."/>
            <person name="Meyer V."/>
            <person name="Mielnichuk N."/>
            <person name="Miskei M."/>
            <person name="Molnar A.P."/>
            <person name="Mule G."/>
            <person name="Ngan C.Y."/>
            <person name="Orejas M."/>
            <person name="Orosz E."/>
            <person name="Ouedraogo J.P."/>
            <person name="Overkamp K.M."/>
            <person name="Park H.-S."/>
            <person name="Perrone G."/>
            <person name="Piumi F."/>
            <person name="Punt P.J."/>
            <person name="Ram A.F."/>
            <person name="Ramon A."/>
            <person name="Rauscher S."/>
            <person name="Record E."/>
            <person name="Riano-Pachon D.M."/>
            <person name="Robert V."/>
            <person name="Roehrig J."/>
            <person name="Ruller R."/>
            <person name="Salamov A."/>
            <person name="Salih N.S."/>
            <person name="Samson R.A."/>
            <person name="Sandor E."/>
            <person name="Sanguinetti M."/>
            <person name="Schuetze T."/>
            <person name="Sepcic K."/>
            <person name="Shelest E."/>
            <person name="Sherlock G."/>
            <person name="Sophianopoulou V."/>
            <person name="Squina F.M."/>
            <person name="Sun H."/>
            <person name="Susca A."/>
            <person name="Todd R.B."/>
            <person name="Tsang A."/>
            <person name="Unkles S.E."/>
            <person name="van de Wiele N."/>
            <person name="van Rossen-Uffink D."/>
            <person name="Oliveira J.V."/>
            <person name="Vesth T.C."/>
            <person name="Visser J."/>
            <person name="Yu J.-H."/>
            <person name="Zhou M."/>
            <person name="Andersen M.R."/>
            <person name="Archer D.B."/>
            <person name="Baker S.E."/>
            <person name="Benoit I."/>
            <person name="Brakhage A.A."/>
            <person name="Braus G.H."/>
            <person name="Fischer R."/>
            <person name="Frisvad J.C."/>
            <person name="Goldman G.H."/>
            <person name="Houbraken J."/>
            <person name="Oakley B."/>
            <person name="Pocsi I."/>
            <person name="Scazzocchio C."/>
            <person name="Seiboth B."/>
            <person name="vanKuyk P.A."/>
            <person name="Wortman J."/>
            <person name="Dyer P.S."/>
            <person name="Grigoriev I.V."/>
        </authorList>
    </citation>
    <scope>NUCLEOTIDE SEQUENCE [LARGE SCALE GENOMIC DNA]</scope>
    <source>
        <strain evidence="3">ITEM 5010</strain>
    </source>
</reference>
<feature type="region of interest" description="Disordered" evidence="1">
    <location>
        <begin position="39"/>
        <end position="61"/>
    </location>
</feature>
<dbReference type="AlphaFoldDB" id="A0A1R3RXT0"/>
<protein>
    <submittedName>
        <fullName evidence="2">Uncharacterized protein</fullName>
    </submittedName>
</protein>
<evidence type="ECO:0000313" key="2">
    <source>
        <dbReference type="EMBL" id="OOF99293.1"/>
    </source>
</evidence>
<organism evidence="2 3">
    <name type="scientific">Aspergillus carbonarius (strain ITEM 5010)</name>
    <dbReference type="NCBI Taxonomy" id="602072"/>
    <lineage>
        <taxon>Eukaryota</taxon>
        <taxon>Fungi</taxon>
        <taxon>Dikarya</taxon>
        <taxon>Ascomycota</taxon>
        <taxon>Pezizomycotina</taxon>
        <taxon>Eurotiomycetes</taxon>
        <taxon>Eurotiomycetidae</taxon>
        <taxon>Eurotiales</taxon>
        <taxon>Aspergillaceae</taxon>
        <taxon>Aspergillus</taxon>
        <taxon>Aspergillus subgen. Circumdati</taxon>
    </lineage>
</organism>
<gene>
    <name evidence="2" type="ORF">ASPCADRAFT_204924</name>
</gene>
<accession>A0A1R3RXT0</accession>
<evidence type="ECO:0000256" key="1">
    <source>
        <dbReference type="SAM" id="MobiDB-lite"/>
    </source>
</evidence>
<keyword evidence="3" id="KW-1185">Reference proteome</keyword>
<dbReference type="VEuPathDB" id="FungiDB:ASPCADRAFT_204924"/>